<feature type="signal peptide" evidence="1">
    <location>
        <begin position="1"/>
        <end position="23"/>
    </location>
</feature>
<reference evidence="2 3" key="1">
    <citation type="journal article" date="2021" name="BMC Biol.">
        <title>Horizontally acquired antibacterial genes associated with adaptive radiation of ladybird beetles.</title>
        <authorList>
            <person name="Li H.S."/>
            <person name="Tang X.F."/>
            <person name="Huang Y.H."/>
            <person name="Xu Z.Y."/>
            <person name="Chen M.L."/>
            <person name="Du X.Y."/>
            <person name="Qiu B.Y."/>
            <person name="Chen P.T."/>
            <person name="Zhang W."/>
            <person name="Slipinski A."/>
            <person name="Escalona H.E."/>
            <person name="Waterhouse R.M."/>
            <person name="Zwick A."/>
            <person name="Pang H."/>
        </authorList>
    </citation>
    <scope>NUCLEOTIDE SEQUENCE [LARGE SCALE GENOMIC DNA]</scope>
    <source>
        <strain evidence="2">SYSU2018</strain>
    </source>
</reference>
<keyword evidence="1" id="KW-0732">Signal</keyword>
<proteinExistence type="predicted"/>
<comment type="caution">
    <text evidence="2">The sequence shown here is derived from an EMBL/GenBank/DDBJ whole genome shotgun (WGS) entry which is preliminary data.</text>
</comment>
<evidence type="ECO:0000256" key="1">
    <source>
        <dbReference type="SAM" id="SignalP"/>
    </source>
</evidence>
<evidence type="ECO:0000313" key="3">
    <source>
        <dbReference type="Proteomes" id="UP001516400"/>
    </source>
</evidence>
<dbReference type="Proteomes" id="UP001516400">
    <property type="component" value="Unassembled WGS sequence"/>
</dbReference>
<feature type="chain" id="PRO_5044804298" evidence="1">
    <location>
        <begin position="24"/>
        <end position="184"/>
    </location>
</feature>
<gene>
    <name evidence="2" type="ORF">HHI36_010223</name>
</gene>
<dbReference type="AlphaFoldDB" id="A0ABD2MIV8"/>
<protein>
    <submittedName>
        <fullName evidence="2">Uncharacterized protein</fullName>
    </submittedName>
</protein>
<sequence>MPVYHHIVLADVLILCWSGTFKCWTSRDERNWGIFDANERMTDIFSNVTKWEIIFNESSHNQYRMNPLLAIFTVIMSASALPFPQLPSIGHLQDAQSTTKGPKPFTILPSFPESGRKRVVLESESFLGQIDSKYGVAQQAVADVLNPKPIVDTIKEEDKYGNDGERFKNLEGCLSMVMKPFLTP</sequence>
<name>A0ABD2MIV8_9CUCU</name>
<evidence type="ECO:0000313" key="2">
    <source>
        <dbReference type="EMBL" id="KAL3266036.1"/>
    </source>
</evidence>
<organism evidence="2 3">
    <name type="scientific">Cryptolaemus montrouzieri</name>
    <dbReference type="NCBI Taxonomy" id="559131"/>
    <lineage>
        <taxon>Eukaryota</taxon>
        <taxon>Metazoa</taxon>
        <taxon>Ecdysozoa</taxon>
        <taxon>Arthropoda</taxon>
        <taxon>Hexapoda</taxon>
        <taxon>Insecta</taxon>
        <taxon>Pterygota</taxon>
        <taxon>Neoptera</taxon>
        <taxon>Endopterygota</taxon>
        <taxon>Coleoptera</taxon>
        <taxon>Polyphaga</taxon>
        <taxon>Cucujiformia</taxon>
        <taxon>Coccinelloidea</taxon>
        <taxon>Coccinellidae</taxon>
        <taxon>Scymninae</taxon>
        <taxon>Scymnini</taxon>
        <taxon>Cryptolaemus</taxon>
    </lineage>
</organism>
<dbReference type="EMBL" id="JABFTP020000001">
    <property type="protein sequence ID" value="KAL3266036.1"/>
    <property type="molecule type" value="Genomic_DNA"/>
</dbReference>
<accession>A0ABD2MIV8</accession>
<keyword evidence="3" id="KW-1185">Reference proteome</keyword>